<dbReference type="Proteomes" id="UP000029085">
    <property type="component" value="Unassembled WGS sequence"/>
</dbReference>
<sequence>MAESTRVDDLPGTFGYGAGVLYGLPQPPRWMGEVGPDLSKVLLLMAGGELLYGHLTGLDWEGGNVLLRAKDETLVHPLSDLRGILLSGEARLGRAPVAPVGTLTSTLNYRDGGDWMLQAHAVHVDLFGAGFFTIAESRLQAVFVPWRVLTDNELKLRSGLSDHQRARIQREVAFRRGADIDRLEKASLSRVPGEVRDDADVRRSAFAKAFCKALGG</sequence>
<evidence type="ECO:0000313" key="2">
    <source>
        <dbReference type="Proteomes" id="UP000029085"/>
    </source>
</evidence>
<protein>
    <submittedName>
        <fullName evidence="1">Uncharacterized protein</fullName>
    </submittedName>
</protein>
<reference evidence="1 2" key="2">
    <citation type="journal article" date="2015" name="Stand. Genomic Sci.">
        <title>High quality draft genomic sequence of Arenimonas donghaensis DSM 18148(T).</title>
        <authorList>
            <person name="Chen F."/>
            <person name="Wang H."/>
            <person name="Cao Y."/>
            <person name="Li X."/>
            <person name="Wang G."/>
        </authorList>
    </citation>
    <scope>NUCLEOTIDE SEQUENCE [LARGE SCALE GENOMIC DNA]</scope>
    <source>
        <strain evidence="1 2">HO3-R19</strain>
    </source>
</reference>
<dbReference type="PATRIC" id="fig|1121014.3.peg.110"/>
<proteinExistence type="predicted"/>
<comment type="caution">
    <text evidence="1">The sequence shown here is derived from an EMBL/GenBank/DDBJ whole genome shotgun (WGS) entry which is preliminary data.</text>
</comment>
<name>A0A087MLE2_9GAMM</name>
<dbReference type="RefSeq" id="WP_034219941.1">
    <property type="nucleotide sequence ID" value="NZ_AVCJ01000001.1"/>
</dbReference>
<evidence type="ECO:0000313" key="1">
    <source>
        <dbReference type="EMBL" id="KFL37695.1"/>
    </source>
</evidence>
<dbReference type="AlphaFoldDB" id="A0A087MLE2"/>
<dbReference type="STRING" id="1121014.N788_00570"/>
<accession>A0A087MLE2</accession>
<organism evidence="1 2">
    <name type="scientific">Arenimonas donghaensis DSM 18148 = HO3-R19</name>
    <dbReference type="NCBI Taxonomy" id="1121014"/>
    <lineage>
        <taxon>Bacteria</taxon>
        <taxon>Pseudomonadati</taxon>
        <taxon>Pseudomonadota</taxon>
        <taxon>Gammaproteobacteria</taxon>
        <taxon>Lysobacterales</taxon>
        <taxon>Lysobacteraceae</taxon>
        <taxon>Arenimonas</taxon>
    </lineage>
</organism>
<dbReference type="EMBL" id="AVCJ01000001">
    <property type="protein sequence ID" value="KFL37695.1"/>
    <property type="molecule type" value="Genomic_DNA"/>
</dbReference>
<keyword evidence="2" id="KW-1185">Reference proteome</keyword>
<dbReference type="OrthoDB" id="5965434at2"/>
<gene>
    <name evidence="1" type="ORF">N788_00570</name>
</gene>
<reference evidence="2" key="1">
    <citation type="submission" date="2013-08" db="EMBL/GenBank/DDBJ databases">
        <title>Genome sequencing of Arenimonas donghaensis.</title>
        <authorList>
            <person name="Chen F."/>
            <person name="Wang G."/>
        </authorList>
    </citation>
    <scope>NUCLEOTIDE SEQUENCE [LARGE SCALE GENOMIC DNA]</scope>
    <source>
        <strain evidence="2">HO3-R19</strain>
    </source>
</reference>